<dbReference type="OMA" id="PWLACEQ"/>
<accession>A0A4Y7I7Q0</accession>
<dbReference type="AlphaFoldDB" id="A0A4Y7I7Q0"/>
<dbReference type="InterPro" id="IPR044839">
    <property type="entry name" value="NDR1-like"/>
</dbReference>
<name>A0A4Y7I7Q0_PAPSO</name>
<dbReference type="Gramene" id="RZC44834">
    <property type="protein sequence ID" value="RZC44834"/>
    <property type="gene ID" value="C5167_037786"/>
</dbReference>
<evidence type="ECO:0000256" key="1">
    <source>
        <dbReference type="ARBA" id="ARBA00004370"/>
    </source>
</evidence>
<feature type="transmembrane region" description="Helical" evidence="3">
    <location>
        <begin position="14"/>
        <end position="41"/>
    </location>
</feature>
<evidence type="ECO:0000313" key="4">
    <source>
        <dbReference type="EMBL" id="RZC44834.1"/>
    </source>
</evidence>
<dbReference type="Proteomes" id="UP000316621">
    <property type="component" value="Chromosome 1"/>
</dbReference>
<evidence type="ECO:0000256" key="2">
    <source>
        <dbReference type="ARBA" id="ARBA00023136"/>
    </source>
</evidence>
<evidence type="ECO:0000256" key="3">
    <source>
        <dbReference type="SAM" id="Phobius"/>
    </source>
</evidence>
<dbReference type="PANTHER" id="PTHR31234:SF66">
    <property type="entry name" value="LATE EMBRYOGENESIS ABUNDANT PROTEIN"/>
    <property type="match status" value="1"/>
</dbReference>
<sequence length="199" mass="22204">MPRLILGPERRTRLWVWCAATICMIIAIAVIITGVVVFAGYMIMKPRIPSMSVNYAFLDRLSYDQSGQVTIQISLNIKAENENMKADASFSNVSFLLNFHGFKIAELRADPFVLPKNSSVNLAYAVPSMSIPLEQDAWEDMVASVKQDKVSFSLKGDAKTRWRVGIIGPVKFWTHLSCQLNFFASNGSSIKTDCSSKSR</sequence>
<keyword evidence="3" id="KW-1133">Transmembrane helix</keyword>
<keyword evidence="3" id="KW-0812">Transmembrane</keyword>
<dbReference type="GO" id="GO:0098542">
    <property type="term" value="P:defense response to other organism"/>
    <property type="evidence" value="ECO:0007669"/>
    <property type="project" value="InterPro"/>
</dbReference>
<keyword evidence="2 3" id="KW-0472">Membrane</keyword>
<dbReference type="EMBL" id="CM010715">
    <property type="protein sequence ID" value="RZC44834.1"/>
    <property type="molecule type" value="Genomic_DNA"/>
</dbReference>
<proteinExistence type="predicted"/>
<organism evidence="4 5">
    <name type="scientific">Papaver somniferum</name>
    <name type="common">Opium poppy</name>
    <dbReference type="NCBI Taxonomy" id="3469"/>
    <lineage>
        <taxon>Eukaryota</taxon>
        <taxon>Viridiplantae</taxon>
        <taxon>Streptophyta</taxon>
        <taxon>Embryophyta</taxon>
        <taxon>Tracheophyta</taxon>
        <taxon>Spermatophyta</taxon>
        <taxon>Magnoliopsida</taxon>
        <taxon>Ranunculales</taxon>
        <taxon>Papaveraceae</taxon>
        <taxon>Papaveroideae</taxon>
        <taxon>Papaver</taxon>
    </lineage>
</organism>
<gene>
    <name evidence="4" type="ORF">C5167_037786</name>
</gene>
<dbReference type="GO" id="GO:0005886">
    <property type="term" value="C:plasma membrane"/>
    <property type="evidence" value="ECO:0007669"/>
    <property type="project" value="TreeGrafter"/>
</dbReference>
<evidence type="ECO:0000313" key="5">
    <source>
        <dbReference type="Proteomes" id="UP000316621"/>
    </source>
</evidence>
<dbReference type="PANTHER" id="PTHR31234">
    <property type="entry name" value="LATE EMBRYOGENESIS ABUNDANT (LEA) HYDROXYPROLINE-RICH GLYCOPROTEIN FAMILY"/>
    <property type="match status" value="1"/>
</dbReference>
<comment type="subcellular location">
    <subcellularLocation>
        <location evidence="1">Membrane</location>
    </subcellularLocation>
</comment>
<keyword evidence="5" id="KW-1185">Reference proteome</keyword>
<reference evidence="4 5" key="1">
    <citation type="journal article" date="2018" name="Science">
        <title>The opium poppy genome and morphinan production.</title>
        <authorList>
            <person name="Guo L."/>
            <person name="Winzer T."/>
            <person name="Yang X."/>
            <person name="Li Y."/>
            <person name="Ning Z."/>
            <person name="He Z."/>
            <person name="Teodor R."/>
            <person name="Lu Y."/>
            <person name="Bowser T.A."/>
            <person name="Graham I.A."/>
            <person name="Ye K."/>
        </authorList>
    </citation>
    <scope>NUCLEOTIDE SEQUENCE [LARGE SCALE GENOMIC DNA]</scope>
    <source>
        <strain evidence="5">cv. HN1</strain>
        <tissue evidence="4">Leaves</tissue>
    </source>
</reference>
<protein>
    <submittedName>
        <fullName evidence="4">Uncharacterized protein</fullName>
    </submittedName>
</protein>